<dbReference type="AlphaFoldDB" id="A0A4Z2HG39"/>
<protein>
    <submittedName>
        <fullName evidence="1">Uncharacterized protein</fullName>
    </submittedName>
</protein>
<evidence type="ECO:0000313" key="2">
    <source>
        <dbReference type="Proteomes" id="UP000314294"/>
    </source>
</evidence>
<proteinExistence type="predicted"/>
<reference evidence="1 2" key="1">
    <citation type="submission" date="2019-03" db="EMBL/GenBank/DDBJ databases">
        <title>First draft genome of Liparis tanakae, snailfish: a comprehensive survey of snailfish specific genes.</title>
        <authorList>
            <person name="Kim W."/>
            <person name="Song I."/>
            <person name="Jeong J.-H."/>
            <person name="Kim D."/>
            <person name="Kim S."/>
            <person name="Ryu S."/>
            <person name="Song J.Y."/>
            <person name="Lee S.K."/>
        </authorList>
    </citation>
    <scope>NUCLEOTIDE SEQUENCE [LARGE SCALE GENOMIC DNA]</scope>
    <source>
        <tissue evidence="1">Muscle</tissue>
    </source>
</reference>
<name>A0A4Z2HG39_9TELE</name>
<evidence type="ECO:0000313" key="1">
    <source>
        <dbReference type="EMBL" id="TNN64195.1"/>
    </source>
</evidence>
<gene>
    <name evidence="1" type="ORF">EYF80_025563</name>
</gene>
<sequence>MPLVYNGGCVGDVVSPGFTGVSHKFRVIKFRDLKSGLLLLMAPKNVSERRGAFIGINKASVWLVAYVFVPGEALYQVWQPTGPPAFTVVLQFRQQRALFVCQENQSVVSELLISLCLM</sequence>
<accession>A0A4Z2HG39</accession>
<comment type="caution">
    <text evidence="1">The sequence shown here is derived from an EMBL/GenBank/DDBJ whole genome shotgun (WGS) entry which is preliminary data.</text>
</comment>
<keyword evidence="2" id="KW-1185">Reference proteome</keyword>
<dbReference type="Proteomes" id="UP000314294">
    <property type="component" value="Unassembled WGS sequence"/>
</dbReference>
<organism evidence="1 2">
    <name type="scientific">Liparis tanakae</name>
    <name type="common">Tanaka's snailfish</name>
    <dbReference type="NCBI Taxonomy" id="230148"/>
    <lineage>
        <taxon>Eukaryota</taxon>
        <taxon>Metazoa</taxon>
        <taxon>Chordata</taxon>
        <taxon>Craniata</taxon>
        <taxon>Vertebrata</taxon>
        <taxon>Euteleostomi</taxon>
        <taxon>Actinopterygii</taxon>
        <taxon>Neopterygii</taxon>
        <taxon>Teleostei</taxon>
        <taxon>Neoteleostei</taxon>
        <taxon>Acanthomorphata</taxon>
        <taxon>Eupercaria</taxon>
        <taxon>Perciformes</taxon>
        <taxon>Cottioidei</taxon>
        <taxon>Cottales</taxon>
        <taxon>Liparidae</taxon>
        <taxon>Liparis</taxon>
    </lineage>
</organism>
<dbReference type="EMBL" id="SRLO01000257">
    <property type="protein sequence ID" value="TNN64195.1"/>
    <property type="molecule type" value="Genomic_DNA"/>
</dbReference>